<dbReference type="Proteomes" id="UP000253250">
    <property type="component" value="Unassembled WGS sequence"/>
</dbReference>
<dbReference type="EMBL" id="PSYR01000002">
    <property type="protein sequence ID" value="RCN55810.1"/>
    <property type="molecule type" value="Genomic_DNA"/>
</dbReference>
<evidence type="ECO:0000313" key="2">
    <source>
        <dbReference type="Proteomes" id="UP000253250"/>
    </source>
</evidence>
<proteinExistence type="predicted"/>
<protein>
    <submittedName>
        <fullName evidence="1">Uncharacterized protein</fullName>
    </submittedName>
</protein>
<sequence length="177" mass="18316">MTISAYTGPASSATVWIAIGNIADSILRLVPDACGLVGLVLVMHALVKATRVGQSGGRDSWGGVIGEIYFGAMLSSIAMSMAMVSHSFFGPTFNGYGSVSPISTGVPMAQAVQEALTNLIVLLGWFAFIRGLYVWRSVADGGGQDRHPFWTGLTFVVAGALAANIGATLASLTASFL</sequence>
<reference evidence="1 2" key="1">
    <citation type="submission" date="2018-02" db="EMBL/GenBank/DDBJ databases">
        <title>Insights into the biology of acidophilic members of the Acidiferrobacteraceae family derived from comparative genomic analyses.</title>
        <authorList>
            <person name="Issotta F."/>
            <person name="Thyssen C."/>
            <person name="Mena C."/>
            <person name="Moya A."/>
            <person name="Bellenberg S."/>
            <person name="Sproer C."/>
            <person name="Covarrubias P.C."/>
            <person name="Sand W."/>
            <person name="Quatrini R."/>
            <person name="Vera M."/>
        </authorList>
    </citation>
    <scope>NUCLEOTIDE SEQUENCE [LARGE SCALE GENOMIC DNA]</scope>
    <source>
        <strain evidence="2">m-1</strain>
    </source>
</reference>
<name>A0A1C2FWT6_9GAMM</name>
<gene>
    <name evidence="1" type="ORF">C4900_07775</name>
</gene>
<evidence type="ECO:0000313" key="1">
    <source>
        <dbReference type="EMBL" id="RCN55810.1"/>
    </source>
</evidence>
<dbReference type="RefSeq" id="WP_114282892.1">
    <property type="nucleotide sequence ID" value="NZ_CP080624.1"/>
</dbReference>
<keyword evidence="2" id="KW-1185">Reference proteome</keyword>
<organism evidence="1 2">
    <name type="scientific">Acidiferrobacter thiooxydans</name>
    <dbReference type="NCBI Taxonomy" id="163359"/>
    <lineage>
        <taxon>Bacteria</taxon>
        <taxon>Pseudomonadati</taxon>
        <taxon>Pseudomonadota</taxon>
        <taxon>Gammaproteobacteria</taxon>
        <taxon>Acidiferrobacterales</taxon>
        <taxon>Acidiferrobacteraceae</taxon>
        <taxon>Acidiferrobacter</taxon>
    </lineage>
</organism>
<dbReference type="AlphaFoldDB" id="A0A1C2FWT6"/>
<comment type="caution">
    <text evidence="1">The sequence shown here is derived from an EMBL/GenBank/DDBJ whole genome shotgun (WGS) entry which is preliminary data.</text>
</comment>
<accession>A0A1C2FWT6</accession>